<sequence>MKNRLDRTQEVPTVPVTSPRQRNDFRPGVAPIPAKREDPTLVEPTMRPGHIVTSGQLKRPKLPMRQRARNLRAGGGWTVGGLVVLLVSWALWAAETGADSVKGSALVLVLILGVAVGLFGLSRLVGSIVLEKLMNRQRRSSVLSHLAIGLFLTLAGASLLRQVEWVITAWNHLIGAR</sequence>
<feature type="transmembrane region" description="Helical" evidence="2">
    <location>
        <begin position="106"/>
        <end position="130"/>
    </location>
</feature>
<evidence type="ECO:0000313" key="4">
    <source>
        <dbReference type="Proteomes" id="UP000612899"/>
    </source>
</evidence>
<evidence type="ECO:0000256" key="2">
    <source>
        <dbReference type="SAM" id="Phobius"/>
    </source>
</evidence>
<accession>A0A8J3QHS7</accession>
<protein>
    <submittedName>
        <fullName evidence="3">Uncharacterized protein</fullName>
    </submittedName>
</protein>
<organism evidence="3 4">
    <name type="scientific">Rhizocola hellebori</name>
    <dbReference type="NCBI Taxonomy" id="1392758"/>
    <lineage>
        <taxon>Bacteria</taxon>
        <taxon>Bacillati</taxon>
        <taxon>Actinomycetota</taxon>
        <taxon>Actinomycetes</taxon>
        <taxon>Micromonosporales</taxon>
        <taxon>Micromonosporaceae</taxon>
        <taxon>Rhizocola</taxon>
    </lineage>
</organism>
<comment type="caution">
    <text evidence="3">The sequence shown here is derived from an EMBL/GenBank/DDBJ whole genome shotgun (WGS) entry which is preliminary data.</text>
</comment>
<keyword evidence="2" id="KW-0812">Transmembrane</keyword>
<dbReference type="AlphaFoldDB" id="A0A8J3QHS7"/>
<dbReference type="EMBL" id="BONY01000119">
    <property type="protein sequence ID" value="GIH11115.1"/>
    <property type="molecule type" value="Genomic_DNA"/>
</dbReference>
<dbReference type="RefSeq" id="WP_203914835.1">
    <property type="nucleotide sequence ID" value="NZ_BONY01000119.1"/>
</dbReference>
<gene>
    <name evidence="3" type="ORF">Rhe02_91820</name>
</gene>
<keyword evidence="4" id="KW-1185">Reference proteome</keyword>
<name>A0A8J3QHS7_9ACTN</name>
<evidence type="ECO:0000313" key="3">
    <source>
        <dbReference type="EMBL" id="GIH11115.1"/>
    </source>
</evidence>
<feature type="transmembrane region" description="Helical" evidence="2">
    <location>
        <begin position="142"/>
        <end position="160"/>
    </location>
</feature>
<feature type="transmembrane region" description="Helical" evidence="2">
    <location>
        <begin position="74"/>
        <end position="94"/>
    </location>
</feature>
<evidence type="ECO:0000256" key="1">
    <source>
        <dbReference type="SAM" id="MobiDB-lite"/>
    </source>
</evidence>
<keyword evidence="2" id="KW-0472">Membrane</keyword>
<dbReference type="Proteomes" id="UP000612899">
    <property type="component" value="Unassembled WGS sequence"/>
</dbReference>
<keyword evidence="2" id="KW-1133">Transmembrane helix</keyword>
<proteinExistence type="predicted"/>
<reference evidence="3" key="1">
    <citation type="submission" date="2021-01" db="EMBL/GenBank/DDBJ databases">
        <title>Whole genome shotgun sequence of Rhizocola hellebori NBRC 109834.</title>
        <authorList>
            <person name="Komaki H."/>
            <person name="Tamura T."/>
        </authorList>
    </citation>
    <scope>NUCLEOTIDE SEQUENCE</scope>
    <source>
        <strain evidence="3">NBRC 109834</strain>
    </source>
</reference>
<feature type="region of interest" description="Disordered" evidence="1">
    <location>
        <begin position="1"/>
        <end position="48"/>
    </location>
</feature>